<dbReference type="Pfam" id="PF01526">
    <property type="entry name" value="DDE_Tnp_Tn3"/>
    <property type="match status" value="1"/>
</dbReference>
<dbReference type="GO" id="GO:0004803">
    <property type="term" value="F:transposase activity"/>
    <property type="evidence" value="ECO:0007669"/>
    <property type="project" value="InterPro"/>
</dbReference>
<reference evidence="2 3" key="1">
    <citation type="submission" date="2016-06" db="EMBL/GenBank/DDBJ databases">
        <title>Draft genome of Moraxella atlantae CCUG 59586.</title>
        <authorList>
            <person name="Salva-Serra F."/>
            <person name="Engstrom-Jakobsson H."/>
            <person name="Thorell K."/>
            <person name="Gonzales-Siles L."/>
            <person name="Karlsson R."/>
            <person name="Boulund F."/>
            <person name="Engstrand L."/>
            <person name="Kristiansson E."/>
            <person name="Moore E."/>
        </authorList>
    </citation>
    <scope>NUCLEOTIDE SEQUENCE [LARGE SCALE GENOMIC DNA]</scope>
    <source>
        <strain evidence="2 3">CCUG 59586</strain>
    </source>
</reference>
<evidence type="ECO:0000259" key="1">
    <source>
        <dbReference type="Pfam" id="PF01526"/>
    </source>
</evidence>
<comment type="caution">
    <text evidence="2">The sequence shown here is derived from an EMBL/GenBank/DDBJ whole genome shotgun (WGS) entry which is preliminary data.</text>
</comment>
<name>A0A1B8QKX9_9GAMM</name>
<dbReference type="AlphaFoldDB" id="A0A1B8QKX9"/>
<proteinExistence type="predicted"/>
<gene>
    <name evidence="2" type="ORF">A9306_03665</name>
</gene>
<feature type="domain" description="Tn3 transposase DDE" evidence="1">
    <location>
        <begin position="1"/>
        <end position="202"/>
    </location>
</feature>
<keyword evidence="3" id="KW-1185">Reference proteome</keyword>
<dbReference type="GO" id="GO:0006313">
    <property type="term" value="P:DNA transposition"/>
    <property type="evidence" value="ECO:0007669"/>
    <property type="project" value="InterPro"/>
</dbReference>
<accession>A0A1B8QKX9</accession>
<evidence type="ECO:0000313" key="2">
    <source>
        <dbReference type="EMBL" id="OBX84246.1"/>
    </source>
</evidence>
<evidence type="ECO:0000313" key="3">
    <source>
        <dbReference type="Proteomes" id="UP000092616"/>
    </source>
</evidence>
<dbReference type="Proteomes" id="UP000092616">
    <property type="component" value="Unassembled WGS sequence"/>
</dbReference>
<organism evidence="2 3">
    <name type="scientific">Faucicola atlantae</name>
    <dbReference type="NCBI Taxonomy" id="34059"/>
    <lineage>
        <taxon>Bacteria</taxon>
        <taxon>Pseudomonadati</taxon>
        <taxon>Pseudomonadota</taxon>
        <taxon>Gammaproteobacteria</taxon>
        <taxon>Moraxellales</taxon>
        <taxon>Moraxellaceae</taxon>
        <taxon>Faucicola</taxon>
    </lineage>
</organism>
<sequence>MHLLGFKFAPRIRNFKETKLFAPPGENSYPLLKFMIGGTINRQRIIDNWADILRLATSIKQGTATASLLVKKLGSYPRQNGLAQALREIGRIERTLFAIEWLQNIELRRRVQAELNKGEARNALARAVFFNRLGEIRDQSFEQQQYRASGLNLITAAIVLWNTVYIERSVNALREQGQVIDDDHLQYLSPLGWEHINLTGDYVWNTQNNLGNGKFRPLSNMNEW</sequence>
<dbReference type="InterPro" id="IPR002513">
    <property type="entry name" value="Tn3_Tnp_DDE_dom"/>
</dbReference>
<protein>
    <recommendedName>
        <fullName evidence="1">Tn3 transposase DDE domain-containing protein</fullName>
    </recommendedName>
</protein>
<dbReference type="EMBL" id="LZNA01000007">
    <property type="protein sequence ID" value="OBX84246.1"/>
    <property type="molecule type" value="Genomic_DNA"/>
</dbReference>